<dbReference type="KEGG" id="dfa:DFA_00687"/>
<keyword evidence="3" id="KW-1185">Reference proteome</keyword>
<evidence type="ECO:0000313" key="2">
    <source>
        <dbReference type="EMBL" id="EGG20822.1"/>
    </source>
</evidence>
<gene>
    <name evidence="2" type="ORF">DFA_00687</name>
</gene>
<evidence type="ECO:0000313" key="3">
    <source>
        <dbReference type="Proteomes" id="UP000007797"/>
    </source>
</evidence>
<accession>F4PT86</accession>
<dbReference type="STRING" id="1054147.F4PT86"/>
<dbReference type="EMBL" id="GL883010">
    <property type="protein sequence ID" value="EGG20822.1"/>
    <property type="molecule type" value="Genomic_DNA"/>
</dbReference>
<feature type="compositionally biased region" description="Basic and acidic residues" evidence="1">
    <location>
        <begin position="132"/>
        <end position="147"/>
    </location>
</feature>
<reference evidence="3" key="1">
    <citation type="journal article" date="2011" name="Genome Res.">
        <title>Phylogeny-wide analysis of social amoeba genomes highlights ancient origins for complex intercellular communication.</title>
        <authorList>
            <person name="Heidel A.J."/>
            <person name="Lawal H.M."/>
            <person name="Felder M."/>
            <person name="Schilde C."/>
            <person name="Helps N.R."/>
            <person name="Tunggal B."/>
            <person name="Rivero F."/>
            <person name="John U."/>
            <person name="Schleicher M."/>
            <person name="Eichinger L."/>
            <person name="Platzer M."/>
            <person name="Noegel A.A."/>
            <person name="Schaap P."/>
            <person name="Gloeckner G."/>
        </authorList>
    </citation>
    <scope>NUCLEOTIDE SEQUENCE [LARGE SCALE GENOMIC DNA]</scope>
    <source>
        <strain evidence="3">SH3</strain>
    </source>
</reference>
<sequence length="147" mass="16569">MALDFKFIGSAVYTSTHSFFLSERAFYLITVDITKEPLSQLDLWVNSVKAKAPTAPIYIVATHIDHYAGDIMKALHQIEGFLNEREARAQRPGHPVAAVVERLLCRHCHVEKHAYPIRLNPVAQKATPHLEGPCDPRLPPHETHPYA</sequence>
<dbReference type="AlphaFoldDB" id="F4PT86"/>
<dbReference type="Gene3D" id="3.40.50.300">
    <property type="entry name" value="P-loop containing nucleotide triphosphate hydrolases"/>
    <property type="match status" value="1"/>
</dbReference>
<proteinExistence type="predicted"/>
<name>F4PT86_CACFS</name>
<dbReference type="Proteomes" id="UP000007797">
    <property type="component" value="Unassembled WGS sequence"/>
</dbReference>
<dbReference type="RefSeq" id="XP_004358672.1">
    <property type="nucleotide sequence ID" value="XM_004358615.1"/>
</dbReference>
<organism evidence="2 3">
    <name type="scientific">Cavenderia fasciculata</name>
    <name type="common">Slime mold</name>
    <name type="synonym">Dictyostelium fasciculatum</name>
    <dbReference type="NCBI Taxonomy" id="261658"/>
    <lineage>
        <taxon>Eukaryota</taxon>
        <taxon>Amoebozoa</taxon>
        <taxon>Evosea</taxon>
        <taxon>Eumycetozoa</taxon>
        <taxon>Dictyostelia</taxon>
        <taxon>Acytosteliales</taxon>
        <taxon>Cavenderiaceae</taxon>
        <taxon>Cavenderia</taxon>
    </lineage>
</organism>
<dbReference type="InterPro" id="IPR027417">
    <property type="entry name" value="P-loop_NTPase"/>
</dbReference>
<dbReference type="GeneID" id="14873749"/>
<evidence type="ECO:0000256" key="1">
    <source>
        <dbReference type="SAM" id="MobiDB-lite"/>
    </source>
</evidence>
<dbReference type="Pfam" id="PF08477">
    <property type="entry name" value="Roc"/>
    <property type="match status" value="1"/>
</dbReference>
<feature type="region of interest" description="Disordered" evidence="1">
    <location>
        <begin position="128"/>
        <end position="147"/>
    </location>
</feature>
<protein>
    <submittedName>
        <fullName evidence="2">Uncharacterized protein</fullName>
    </submittedName>
</protein>